<dbReference type="EMBL" id="JANFXK010000001">
    <property type="protein sequence ID" value="MCQ4635398.1"/>
    <property type="molecule type" value="Genomic_DNA"/>
</dbReference>
<dbReference type="InterPro" id="IPR013087">
    <property type="entry name" value="Znf_C2H2_type"/>
</dbReference>
<feature type="region of interest" description="Disordered" evidence="1">
    <location>
        <begin position="57"/>
        <end position="142"/>
    </location>
</feature>
<evidence type="ECO:0000313" key="4">
    <source>
        <dbReference type="Proteomes" id="UP001524502"/>
    </source>
</evidence>
<comment type="caution">
    <text evidence="3">The sequence shown here is derived from an EMBL/GenBank/DDBJ whole genome shotgun (WGS) entry which is preliminary data.</text>
</comment>
<feature type="compositionally biased region" description="Basic and acidic residues" evidence="1">
    <location>
        <begin position="112"/>
        <end position="129"/>
    </location>
</feature>
<dbReference type="RefSeq" id="WP_256130590.1">
    <property type="nucleotide sequence ID" value="NZ_JANFXK010000001.1"/>
</dbReference>
<sequence>MKTAKKIKNQIKNIIRGINTYKKEQRVIAVVLLCFLLTGAGLPVVKTHLVPAELSPQAVAPSASIEESTGNADDDPKGSSEKKDKHETVQDNTESKANKDSSSHESTATQDSSKKDDKRVSDSSKKQTKETPASDSTGKSERKWVPPVYKTVHHDAVYETKKIVTCNYCGATFNTTGEFQVHKDAHGG</sequence>
<name>A0ABT1RJP4_9FIRM</name>
<feature type="compositionally biased region" description="Basic and acidic residues" evidence="1">
    <location>
        <begin position="74"/>
        <end position="103"/>
    </location>
</feature>
<gene>
    <name evidence="3" type="ORF">NE619_01535</name>
</gene>
<organism evidence="3 4">
    <name type="scientific">Anaerovorax odorimutans</name>
    <dbReference type="NCBI Taxonomy" id="109327"/>
    <lineage>
        <taxon>Bacteria</taxon>
        <taxon>Bacillati</taxon>
        <taxon>Bacillota</taxon>
        <taxon>Clostridia</taxon>
        <taxon>Peptostreptococcales</taxon>
        <taxon>Anaerovoracaceae</taxon>
        <taxon>Anaerovorax</taxon>
    </lineage>
</organism>
<proteinExistence type="predicted"/>
<evidence type="ECO:0000313" key="3">
    <source>
        <dbReference type="EMBL" id="MCQ4635398.1"/>
    </source>
</evidence>
<feature type="domain" description="C2H2-type" evidence="2">
    <location>
        <begin position="164"/>
        <end position="188"/>
    </location>
</feature>
<dbReference type="PROSITE" id="PS00028">
    <property type="entry name" value="ZINC_FINGER_C2H2_1"/>
    <property type="match status" value="1"/>
</dbReference>
<dbReference type="PROSITE" id="PS50157">
    <property type="entry name" value="ZINC_FINGER_C2H2_2"/>
    <property type="match status" value="1"/>
</dbReference>
<dbReference type="Proteomes" id="UP001524502">
    <property type="component" value="Unassembled WGS sequence"/>
</dbReference>
<keyword evidence="4" id="KW-1185">Reference proteome</keyword>
<evidence type="ECO:0000259" key="2">
    <source>
        <dbReference type="PROSITE" id="PS50157"/>
    </source>
</evidence>
<protein>
    <recommendedName>
        <fullName evidence="2">C2H2-type domain-containing protein</fullName>
    </recommendedName>
</protein>
<evidence type="ECO:0000256" key="1">
    <source>
        <dbReference type="SAM" id="MobiDB-lite"/>
    </source>
</evidence>
<reference evidence="3 4" key="1">
    <citation type="submission" date="2022-06" db="EMBL/GenBank/DDBJ databases">
        <title>Isolation of gut microbiota from human fecal samples.</title>
        <authorList>
            <person name="Pamer E.G."/>
            <person name="Barat B."/>
            <person name="Waligurski E."/>
            <person name="Medina S."/>
            <person name="Paddock L."/>
            <person name="Mostad J."/>
        </authorList>
    </citation>
    <scope>NUCLEOTIDE SEQUENCE [LARGE SCALE GENOMIC DNA]</scope>
    <source>
        <strain evidence="3 4">SL.3.17</strain>
    </source>
</reference>
<accession>A0ABT1RJP4</accession>